<evidence type="ECO:0000313" key="14">
    <source>
        <dbReference type="Proteomes" id="UP000299084"/>
    </source>
</evidence>
<comment type="subcellular location">
    <subcellularLocation>
        <location evidence="2">Membrane</location>
        <topology evidence="2">Multi-pass membrane protein</topology>
    </subcellularLocation>
</comment>
<name>A0A5N4DL82_CAMDR</name>
<dbReference type="Gene3D" id="1.20.1070.10">
    <property type="entry name" value="Rhodopsin 7-helix transmembrane proteins"/>
    <property type="match status" value="2"/>
</dbReference>
<feature type="transmembrane region" description="Helical" evidence="11">
    <location>
        <begin position="320"/>
        <end position="340"/>
    </location>
</feature>
<dbReference type="Pfam" id="PF13853">
    <property type="entry name" value="7tm_4"/>
    <property type="match status" value="2"/>
</dbReference>
<keyword evidence="6 11" id="KW-1133">Transmembrane helix</keyword>
<dbReference type="PRINTS" id="PR00237">
    <property type="entry name" value="GPCRRHODOPSN"/>
</dbReference>
<dbReference type="FunFam" id="1.20.1070.10:FF:000002">
    <property type="entry name" value="Olfactory receptor"/>
    <property type="match status" value="1"/>
</dbReference>
<evidence type="ECO:0000259" key="12">
    <source>
        <dbReference type="PROSITE" id="PS50262"/>
    </source>
</evidence>
<feature type="transmembrane region" description="Helical" evidence="11">
    <location>
        <begin position="200"/>
        <end position="224"/>
    </location>
</feature>
<dbReference type="AlphaFoldDB" id="A0A5N4DL82"/>
<dbReference type="InterPro" id="IPR000276">
    <property type="entry name" value="GPCR_Rhodpsn"/>
</dbReference>
<organism evidence="13 14">
    <name type="scientific">Camelus dromedarius</name>
    <name type="common">Dromedary</name>
    <name type="synonym">Arabian camel</name>
    <dbReference type="NCBI Taxonomy" id="9838"/>
    <lineage>
        <taxon>Eukaryota</taxon>
        <taxon>Metazoa</taxon>
        <taxon>Chordata</taxon>
        <taxon>Craniata</taxon>
        <taxon>Vertebrata</taxon>
        <taxon>Euteleostomi</taxon>
        <taxon>Mammalia</taxon>
        <taxon>Eutheria</taxon>
        <taxon>Laurasiatheria</taxon>
        <taxon>Artiodactyla</taxon>
        <taxon>Tylopoda</taxon>
        <taxon>Camelidae</taxon>
        <taxon>Camelus</taxon>
    </lineage>
</organism>
<dbReference type="PROSITE" id="PS50262">
    <property type="entry name" value="G_PROTEIN_RECEP_F1_2"/>
    <property type="match status" value="1"/>
</dbReference>
<accession>A0A5N4DL82</accession>
<dbReference type="GO" id="GO:0071396">
    <property type="term" value="P:cellular response to lipid"/>
    <property type="evidence" value="ECO:0007669"/>
    <property type="project" value="UniProtKB-ARBA"/>
</dbReference>
<feature type="transmembrane region" description="Helical" evidence="11">
    <location>
        <begin position="360"/>
        <end position="378"/>
    </location>
</feature>
<evidence type="ECO:0000256" key="2">
    <source>
        <dbReference type="ARBA" id="ARBA00004141"/>
    </source>
</evidence>
<dbReference type="SUPFAM" id="SSF81321">
    <property type="entry name" value="Family A G protein-coupled receptor-like"/>
    <property type="match status" value="2"/>
</dbReference>
<proteinExistence type="predicted"/>
<evidence type="ECO:0000256" key="11">
    <source>
        <dbReference type="SAM" id="Phobius"/>
    </source>
</evidence>
<feature type="transmembrane region" description="Helical" evidence="11">
    <location>
        <begin position="104"/>
        <end position="122"/>
    </location>
</feature>
<keyword evidence="9 13" id="KW-0675">Receptor</keyword>
<evidence type="ECO:0000256" key="3">
    <source>
        <dbReference type="ARBA" id="ARBA00022606"/>
    </source>
</evidence>
<keyword evidence="4 11" id="KW-0812">Transmembrane</keyword>
<dbReference type="InterPro" id="IPR000725">
    <property type="entry name" value="Olfact_rcpt"/>
</dbReference>
<keyword evidence="8 11" id="KW-0472">Membrane</keyword>
<keyword evidence="3" id="KW-0716">Sensory transduction</keyword>
<feature type="transmembrane region" description="Helical" evidence="11">
    <location>
        <begin position="27"/>
        <end position="49"/>
    </location>
</feature>
<evidence type="ECO:0000256" key="6">
    <source>
        <dbReference type="ARBA" id="ARBA00022989"/>
    </source>
</evidence>
<keyword evidence="14" id="KW-1185">Reference proteome</keyword>
<evidence type="ECO:0000313" key="13">
    <source>
        <dbReference type="EMBL" id="KAB1271902.1"/>
    </source>
</evidence>
<dbReference type="GO" id="GO:0004930">
    <property type="term" value="F:G protein-coupled receptor activity"/>
    <property type="evidence" value="ECO:0007669"/>
    <property type="project" value="UniProtKB-KW"/>
</dbReference>
<dbReference type="PANTHER" id="PTHR26450:SF160">
    <property type="entry name" value="OLFACTORY RECEPTOR OLFR553"/>
    <property type="match status" value="1"/>
</dbReference>
<feature type="domain" description="G-protein coupled receptors family 1 profile" evidence="12">
    <location>
        <begin position="43"/>
        <end position="375"/>
    </location>
</feature>
<evidence type="ECO:0000256" key="8">
    <source>
        <dbReference type="ARBA" id="ARBA00023136"/>
    </source>
</evidence>
<evidence type="ECO:0000256" key="9">
    <source>
        <dbReference type="ARBA" id="ARBA00023170"/>
    </source>
</evidence>
<comment type="function">
    <text evidence="1">Putative odorant or sperm cell receptor.</text>
</comment>
<keyword evidence="5" id="KW-0552">Olfaction</keyword>
<dbReference type="GO" id="GO:0004984">
    <property type="term" value="F:olfactory receptor activity"/>
    <property type="evidence" value="ECO:0007669"/>
    <property type="project" value="InterPro"/>
</dbReference>
<sequence>MFMSNNACSVPTSFWLTGIPGLESLHLWLSIPFSSLYLVAVVGNVTILASVKLECSLHQPMYFFLCMLAVIDLVLSTSTMPKMLAIFWLGALNIDLDACLAQMFFIHCFATVESGIFLAMAFDHYVAICDPLHHTSVLTHAMVGRLGLAALLRGVLYIGPLPLMIRLRLPLYRTQITAHSCCEHMALVTLARSDTTVNNLYGMGIGFLVLILDSLAITASYVMIFRAVMGMDTKILKQCELAKKSQSLEELDIPEDISSLMMRLQRLLRIKDQVVTSESKYGLSIGFLVLILDLMAIAASYVMIFRAVMGLATPETRLKTLGLCGSHICAILTFHVPIAVSSLIHQFGHQVPPPIHTLLANFYLLIPPILNPIVYAVHTKQIQERLLKSER</sequence>
<evidence type="ECO:0000256" key="10">
    <source>
        <dbReference type="ARBA" id="ARBA00023224"/>
    </source>
</evidence>
<evidence type="ECO:0000256" key="4">
    <source>
        <dbReference type="ARBA" id="ARBA00022692"/>
    </source>
</evidence>
<feature type="transmembrane region" description="Helical" evidence="11">
    <location>
        <begin position="285"/>
        <end position="308"/>
    </location>
</feature>
<evidence type="ECO:0000256" key="7">
    <source>
        <dbReference type="ARBA" id="ARBA00023040"/>
    </source>
</evidence>
<comment type="caution">
    <text evidence="13">The sequence shown here is derived from an EMBL/GenBank/DDBJ whole genome shotgun (WGS) entry which is preliminary data.</text>
</comment>
<dbReference type="InterPro" id="IPR017452">
    <property type="entry name" value="GPCR_Rhodpsn_7TM"/>
</dbReference>
<evidence type="ECO:0000256" key="5">
    <source>
        <dbReference type="ARBA" id="ARBA00022725"/>
    </source>
</evidence>
<keyword evidence="7" id="KW-0297">G-protein coupled receptor</keyword>
<evidence type="ECO:0000256" key="1">
    <source>
        <dbReference type="ARBA" id="ARBA00003929"/>
    </source>
</evidence>
<dbReference type="PANTHER" id="PTHR26450">
    <property type="entry name" value="OLFACTORY RECEPTOR 56B1-RELATED"/>
    <property type="match status" value="1"/>
</dbReference>
<dbReference type="GO" id="GO:0005886">
    <property type="term" value="C:plasma membrane"/>
    <property type="evidence" value="ECO:0007669"/>
    <property type="project" value="TreeGrafter"/>
</dbReference>
<dbReference type="InterPro" id="IPR050402">
    <property type="entry name" value="OR51/52/56-like"/>
</dbReference>
<feature type="transmembrane region" description="Helical" evidence="11">
    <location>
        <begin position="61"/>
        <end position="92"/>
    </location>
</feature>
<gene>
    <name evidence="13" type="ORF">Cadr_000015162</name>
</gene>
<feature type="transmembrane region" description="Helical" evidence="11">
    <location>
        <begin position="142"/>
        <end position="165"/>
    </location>
</feature>
<protein>
    <submittedName>
        <fullName evidence="13">Olfactory receptor 52M1</fullName>
    </submittedName>
</protein>
<dbReference type="EMBL" id="JWIN03000010">
    <property type="protein sequence ID" value="KAB1271902.1"/>
    <property type="molecule type" value="Genomic_DNA"/>
</dbReference>
<keyword evidence="10" id="KW-0807">Transducer</keyword>
<reference evidence="13 14" key="1">
    <citation type="journal article" date="2019" name="Mol. Ecol. Resour.">
        <title>Improving Illumina assemblies with Hi-C and long reads: an example with the North African dromedary.</title>
        <authorList>
            <person name="Elbers J.P."/>
            <person name="Rogers M.F."/>
            <person name="Perelman P.L."/>
            <person name="Proskuryakova A.A."/>
            <person name="Serdyukova N.A."/>
            <person name="Johnson W.E."/>
            <person name="Horin P."/>
            <person name="Corander J."/>
            <person name="Murphy D."/>
            <person name="Burger P.A."/>
        </authorList>
    </citation>
    <scope>NUCLEOTIDE SEQUENCE [LARGE SCALE GENOMIC DNA]</scope>
    <source>
        <strain evidence="13">Drom800</strain>
        <tissue evidence="13">Blood</tissue>
    </source>
</reference>
<dbReference type="Proteomes" id="UP000299084">
    <property type="component" value="Unassembled WGS sequence"/>
</dbReference>